<organism evidence="2 3">
    <name type="scientific">Embleya scabrispora</name>
    <dbReference type="NCBI Taxonomy" id="159449"/>
    <lineage>
        <taxon>Bacteria</taxon>
        <taxon>Bacillati</taxon>
        <taxon>Actinomycetota</taxon>
        <taxon>Actinomycetes</taxon>
        <taxon>Kitasatosporales</taxon>
        <taxon>Streptomycetaceae</taxon>
        <taxon>Embleya</taxon>
    </lineage>
</organism>
<feature type="compositionally biased region" description="Basic and acidic residues" evidence="1">
    <location>
        <begin position="47"/>
        <end position="71"/>
    </location>
</feature>
<protein>
    <submittedName>
        <fullName evidence="2">Uncharacterized protein</fullName>
    </submittedName>
</protein>
<keyword evidence="3" id="KW-1185">Reference proteome</keyword>
<feature type="region of interest" description="Disordered" evidence="1">
    <location>
        <begin position="1"/>
        <end position="78"/>
    </location>
</feature>
<name>A0A1T3NLC8_9ACTN</name>
<gene>
    <name evidence="2" type="ORF">B4N89_43955</name>
</gene>
<evidence type="ECO:0000313" key="3">
    <source>
        <dbReference type="Proteomes" id="UP000190037"/>
    </source>
</evidence>
<evidence type="ECO:0000313" key="2">
    <source>
        <dbReference type="EMBL" id="OPC77461.1"/>
    </source>
</evidence>
<evidence type="ECO:0000256" key="1">
    <source>
        <dbReference type="SAM" id="MobiDB-lite"/>
    </source>
</evidence>
<feature type="compositionally biased region" description="Low complexity" evidence="1">
    <location>
        <begin position="29"/>
        <end position="41"/>
    </location>
</feature>
<comment type="caution">
    <text evidence="2">The sequence shown here is derived from an EMBL/GenBank/DDBJ whole genome shotgun (WGS) entry which is preliminary data.</text>
</comment>
<reference evidence="2 3" key="1">
    <citation type="submission" date="2017-03" db="EMBL/GenBank/DDBJ databases">
        <title>Draft genome sequence of Streptomyces scabrisporus NF3, endophyte isolated from Amphipterygium adstringens.</title>
        <authorList>
            <person name="Vazquez M."/>
            <person name="Ceapa C.D."/>
            <person name="Rodriguez Luna D."/>
            <person name="Sanchez Esquivel S."/>
        </authorList>
    </citation>
    <scope>NUCLEOTIDE SEQUENCE [LARGE SCALE GENOMIC DNA]</scope>
    <source>
        <strain evidence="2 3">NF3</strain>
    </source>
</reference>
<proteinExistence type="predicted"/>
<dbReference type="EMBL" id="MWQN01000004">
    <property type="protein sequence ID" value="OPC77461.1"/>
    <property type="molecule type" value="Genomic_DNA"/>
</dbReference>
<dbReference type="AlphaFoldDB" id="A0A1T3NLC8"/>
<dbReference type="Proteomes" id="UP000190037">
    <property type="component" value="Unassembled WGS sequence"/>
</dbReference>
<dbReference type="STRING" id="159449.B4N89_43955"/>
<sequence length="266" mass="29880">MVERVSQGLRIPGEMLGLAPQPWEEDVPAEAPAPVAPGTWTRARRTAGADRREPGQRGEADYWEPTPRDPSPDAPHPFGDAVELSLDVDIVVDRDGHVRLTYRQVVLNLTGRPLTRMVRELWFERTRGRLTITPTDACDRQIAIQRLYDTTGLTKFACQISPPVPPGETTVIEYVCEGGMFVDATYWHQAIARPTRQFSLSVTHHGVAEFRGCGAVEEHPDGSENSITQHTRWSLDEDRLHVTLSRQDLVANEYVTLRWDVVHDSA</sequence>
<accession>A0A1T3NLC8</accession>